<evidence type="ECO:0000256" key="4">
    <source>
        <dbReference type="ARBA" id="ARBA00022692"/>
    </source>
</evidence>
<protein>
    <submittedName>
        <fullName evidence="9">Carbohydrate ABC transporter permease</fullName>
    </submittedName>
</protein>
<dbReference type="Pfam" id="PF00528">
    <property type="entry name" value="BPD_transp_1"/>
    <property type="match status" value="1"/>
</dbReference>
<comment type="caution">
    <text evidence="9">The sequence shown here is derived from an EMBL/GenBank/DDBJ whole genome shotgun (WGS) entry which is preliminary data.</text>
</comment>
<gene>
    <name evidence="9" type="ORF">IDH41_15765</name>
</gene>
<evidence type="ECO:0000256" key="7">
    <source>
        <dbReference type="RuleBase" id="RU363032"/>
    </source>
</evidence>
<dbReference type="CDD" id="cd06261">
    <property type="entry name" value="TM_PBP2"/>
    <property type="match status" value="1"/>
</dbReference>
<dbReference type="GO" id="GO:0005886">
    <property type="term" value="C:plasma membrane"/>
    <property type="evidence" value="ECO:0007669"/>
    <property type="project" value="UniProtKB-SubCell"/>
</dbReference>
<organism evidence="9 10">
    <name type="scientific">Paenibacillus arenilitoris</name>
    <dbReference type="NCBI Taxonomy" id="2772299"/>
    <lineage>
        <taxon>Bacteria</taxon>
        <taxon>Bacillati</taxon>
        <taxon>Bacillota</taxon>
        <taxon>Bacilli</taxon>
        <taxon>Bacillales</taxon>
        <taxon>Paenibacillaceae</taxon>
        <taxon>Paenibacillus</taxon>
    </lineage>
</organism>
<keyword evidence="6 7" id="KW-0472">Membrane</keyword>
<feature type="transmembrane region" description="Helical" evidence="7">
    <location>
        <begin position="152"/>
        <end position="172"/>
    </location>
</feature>
<dbReference type="InterPro" id="IPR000515">
    <property type="entry name" value="MetI-like"/>
</dbReference>
<feature type="transmembrane region" description="Helical" evidence="7">
    <location>
        <begin position="27"/>
        <end position="49"/>
    </location>
</feature>
<proteinExistence type="inferred from homology"/>
<evidence type="ECO:0000259" key="8">
    <source>
        <dbReference type="PROSITE" id="PS50928"/>
    </source>
</evidence>
<dbReference type="PANTHER" id="PTHR43744">
    <property type="entry name" value="ABC TRANSPORTER PERMEASE PROTEIN MG189-RELATED-RELATED"/>
    <property type="match status" value="1"/>
</dbReference>
<dbReference type="PANTHER" id="PTHR43744:SF9">
    <property type="entry name" value="POLYGALACTURONAN_RHAMNOGALACTURONAN TRANSPORT SYSTEM PERMEASE PROTEIN YTCP"/>
    <property type="match status" value="1"/>
</dbReference>
<dbReference type="InterPro" id="IPR035906">
    <property type="entry name" value="MetI-like_sf"/>
</dbReference>
<sequence length="305" mass="34351">MVKEELALEHSTIKETTADRWFNGMNYLVLTVFLLLVLYPLVYIVSASFSEPSAVLSGKVWLYPVNPTLEGYMAVFQHKLIWSSFRNSIFYTVAGMILNVAMTVAAAYPLSRKDLYGKNVVMFLFVFTTMFSGGLIPSYLLVKGLGMLNTVWAIILPGAMGVFHVIIARTYFKTTIPDELLEAAQLDGCNDFRFVLKIVIPLSGPIIAVIALYSAVGYWNQYFNALIYLKDQELFPLQLILRDILVQNEVDSSMLTDLKEEAKREGVRELLKYSLIVISSLPMLAVYPFVQKYFIQGVMIGSLKG</sequence>
<dbReference type="EMBL" id="JACXIY010000017">
    <property type="protein sequence ID" value="MBD2870046.1"/>
    <property type="molecule type" value="Genomic_DNA"/>
</dbReference>
<dbReference type="GO" id="GO:0055085">
    <property type="term" value="P:transmembrane transport"/>
    <property type="evidence" value="ECO:0007669"/>
    <property type="project" value="InterPro"/>
</dbReference>
<feature type="transmembrane region" description="Helical" evidence="7">
    <location>
        <begin position="270"/>
        <end position="290"/>
    </location>
</feature>
<evidence type="ECO:0000313" key="10">
    <source>
        <dbReference type="Proteomes" id="UP000632125"/>
    </source>
</evidence>
<keyword evidence="2 7" id="KW-0813">Transport</keyword>
<evidence type="ECO:0000256" key="3">
    <source>
        <dbReference type="ARBA" id="ARBA00022475"/>
    </source>
</evidence>
<keyword evidence="3" id="KW-1003">Cell membrane</keyword>
<dbReference type="Proteomes" id="UP000632125">
    <property type="component" value="Unassembled WGS sequence"/>
</dbReference>
<comment type="similarity">
    <text evidence="7">Belongs to the binding-protein-dependent transport system permease family.</text>
</comment>
<evidence type="ECO:0000256" key="1">
    <source>
        <dbReference type="ARBA" id="ARBA00004651"/>
    </source>
</evidence>
<dbReference type="Gene3D" id="1.10.3720.10">
    <property type="entry name" value="MetI-like"/>
    <property type="match status" value="1"/>
</dbReference>
<evidence type="ECO:0000313" key="9">
    <source>
        <dbReference type="EMBL" id="MBD2870046.1"/>
    </source>
</evidence>
<keyword evidence="4 7" id="KW-0812">Transmembrane</keyword>
<feature type="transmembrane region" description="Helical" evidence="7">
    <location>
        <begin position="89"/>
        <end position="108"/>
    </location>
</feature>
<evidence type="ECO:0000256" key="6">
    <source>
        <dbReference type="ARBA" id="ARBA00023136"/>
    </source>
</evidence>
<evidence type="ECO:0000256" key="2">
    <source>
        <dbReference type="ARBA" id="ARBA00022448"/>
    </source>
</evidence>
<feature type="domain" description="ABC transmembrane type-1" evidence="8">
    <location>
        <begin position="85"/>
        <end position="294"/>
    </location>
</feature>
<feature type="transmembrane region" description="Helical" evidence="7">
    <location>
        <begin position="120"/>
        <end position="140"/>
    </location>
</feature>
<comment type="subcellular location">
    <subcellularLocation>
        <location evidence="1 7">Cell membrane</location>
        <topology evidence="1 7">Multi-pass membrane protein</topology>
    </subcellularLocation>
</comment>
<keyword evidence="5 7" id="KW-1133">Transmembrane helix</keyword>
<keyword evidence="10" id="KW-1185">Reference proteome</keyword>
<reference evidence="9" key="1">
    <citation type="submission" date="2020-09" db="EMBL/GenBank/DDBJ databases">
        <title>A novel bacterium of genus Paenibacillus, isolated from South China Sea.</title>
        <authorList>
            <person name="Huang H."/>
            <person name="Mo K."/>
            <person name="Hu Y."/>
        </authorList>
    </citation>
    <scope>NUCLEOTIDE SEQUENCE</scope>
    <source>
        <strain evidence="9">IB182493</strain>
    </source>
</reference>
<dbReference type="AlphaFoldDB" id="A0A927H610"/>
<dbReference type="PROSITE" id="PS50928">
    <property type="entry name" value="ABC_TM1"/>
    <property type="match status" value="1"/>
</dbReference>
<feature type="transmembrane region" description="Helical" evidence="7">
    <location>
        <begin position="194"/>
        <end position="216"/>
    </location>
</feature>
<dbReference type="SUPFAM" id="SSF161098">
    <property type="entry name" value="MetI-like"/>
    <property type="match status" value="1"/>
</dbReference>
<accession>A0A927H610</accession>
<name>A0A927H610_9BACL</name>
<evidence type="ECO:0000256" key="5">
    <source>
        <dbReference type="ARBA" id="ARBA00022989"/>
    </source>
</evidence>